<keyword evidence="1" id="KW-0472">Membrane</keyword>
<reference evidence="2 4" key="1">
    <citation type="submission" date="2015-07" db="EMBL/GenBank/DDBJ databases">
        <title>Fjat-14205 dsm 2895.</title>
        <authorList>
            <person name="Liu B."/>
            <person name="Wang J."/>
            <person name="Zhu Y."/>
            <person name="Liu G."/>
            <person name="Chen Q."/>
            <person name="Chen Z."/>
            <person name="Lan J."/>
            <person name="Che J."/>
            <person name="Ge C."/>
            <person name="Shi H."/>
            <person name="Pan Z."/>
            <person name="Liu X."/>
        </authorList>
    </citation>
    <scope>NUCLEOTIDE SEQUENCE [LARGE SCALE GENOMIC DNA]</scope>
    <source>
        <strain evidence="2 4">DSM 2895</strain>
    </source>
</reference>
<dbReference type="Pfam" id="PF14221">
    <property type="entry name" value="DUF4330"/>
    <property type="match status" value="1"/>
</dbReference>
<name>A0A0D1XXE9_ANEMI</name>
<proteinExistence type="predicted"/>
<dbReference type="RefSeq" id="WP_043067781.1">
    <property type="nucleotide sequence ID" value="NZ_BJOA01000218.1"/>
</dbReference>
<sequence length="160" mass="17613">MIDDKGKMWGKINPIDVLFFIFILSGIVAVGAKVMQPEAIQSAKKEVVYSLYNSAEYTFIVKRIKQGDIVKNKENGEIMGEVMSVELKPGKSITIKEDGTMRISTVPNKSSAVITLKTKANVKGAELEKGTVPLLIGSRVEIKGPSYLLETVINYVSFEK</sequence>
<dbReference type="EMBL" id="LGUG01000004">
    <property type="protein sequence ID" value="KON97848.1"/>
    <property type="molecule type" value="Genomic_DNA"/>
</dbReference>
<reference evidence="3 5" key="2">
    <citation type="submission" date="2016-10" db="EMBL/GenBank/DDBJ databases">
        <authorList>
            <person name="de Groot N.N."/>
        </authorList>
    </citation>
    <scope>NUCLEOTIDE SEQUENCE [LARGE SCALE GENOMIC DNA]</scope>
    <source>
        <strain evidence="3 5">DSM 2895</strain>
    </source>
</reference>
<evidence type="ECO:0000313" key="4">
    <source>
        <dbReference type="Proteomes" id="UP000037269"/>
    </source>
</evidence>
<dbReference type="AlphaFoldDB" id="A0A0D1XXE9"/>
<accession>A0A0D1XXE9</accession>
<dbReference type="InterPro" id="IPR025480">
    <property type="entry name" value="DUF4330"/>
</dbReference>
<keyword evidence="1" id="KW-1133">Transmembrane helix</keyword>
<evidence type="ECO:0000256" key="1">
    <source>
        <dbReference type="SAM" id="Phobius"/>
    </source>
</evidence>
<gene>
    <name evidence="2" type="ORF">AF333_22855</name>
    <name evidence="3" type="ORF">SAMN04487909_10139</name>
</gene>
<dbReference type="OrthoDB" id="1723529at2"/>
<dbReference type="Proteomes" id="UP000182836">
    <property type="component" value="Unassembled WGS sequence"/>
</dbReference>
<evidence type="ECO:0000313" key="3">
    <source>
        <dbReference type="EMBL" id="SDH95691.1"/>
    </source>
</evidence>
<keyword evidence="1" id="KW-0812">Transmembrane</keyword>
<organism evidence="2 4">
    <name type="scientific">Aneurinibacillus migulanus</name>
    <name type="common">Bacillus migulanus</name>
    <dbReference type="NCBI Taxonomy" id="47500"/>
    <lineage>
        <taxon>Bacteria</taxon>
        <taxon>Bacillati</taxon>
        <taxon>Bacillota</taxon>
        <taxon>Bacilli</taxon>
        <taxon>Bacillales</taxon>
        <taxon>Paenibacillaceae</taxon>
        <taxon>Aneurinibacillus group</taxon>
        <taxon>Aneurinibacillus</taxon>
    </lineage>
</organism>
<dbReference type="PATRIC" id="fig|47500.8.peg.3089"/>
<evidence type="ECO:0000313" key="5">
    <source>
        <dbReference type="Proteomes" id="UP000182836"/>
    </source>
</evidence>
<feature type="transmembrane region" description="Helical" evidence="1">
    <location>
        <begin position="17"/>
        <end position="35"/>
    </location>
</feature>
<dbReference type="GeneID" id="42307969"/>
<evidence type="ECO:0000313" key="2">
    <source>
        <dbReference type="EMBL" id="KON97848.1"/>
    </source>
</evidence>
<dbReference type="EMBL" id="FNED01000001">
    <property type="protein sequence ID" value="SDH95691.1"/>
    <property type="molecule type" value="Genomic_DNA"/>
</dbReference>
<evidence type="ECO:0008006" key="6">
    <source>
        <dbReference type="Google" id="ProtNLM"/>
    </source>
</evidence>
<dbReference type="Proteomes" id="UP000037269">
    <property type="component" value="Unassembled WGS sequence"/>
</dbReference>
<keyword evidence="4" id="KW-1185">Reference proteome</keyword>
<protein>
    <recommendedName>
        <fullName evidence="6">DUF4330 domain-containing protein</fullName>
    </recommendedName>
</protein>